<protein>
    <recommendedName>
        <fullName evidence="4">Beta-lactamase</fullName>
    </recommendedName>
</protein>
<dbReference type="Gene3D" id="1.25.40.10">
    <property type="entry name" value="Tetratricopeptide repeat domain"/>
    <property type="match status" value="1"/>
</dbReference>
<dbReference type="Proteomes" id="UP000035036">
    <property type="component" value="Chromosome"/>
</dbReference>
<dbReference type="PANTHER" id="PTHR11102">
    <property type="entry name" value="SEL-1-LIKE PROTEIN"/>
    <property type="match status" value="1"/>
</dbReference>
<dbReference type="RefSeq" id="WP_040199999.1">
    <property type="nucleotide sequence ID" value="NZ_CP010311.1"/>
</dbReference>
<evidence type="ECO:0000256" key="1">
    <source>
        <dbReference type="SAM" id="MobiDB-lite"/>
    </source>
</evidence>
<dbReference type="OrthoDB" id="9797030at2"/>
<dbReference type="EMBL" id="CP010311">
    <property type="protein sequence ID" value="AJF06396.1"/>
    <property type="molecule type" value="Genomic_DNA"/>
</dbReference>
<sequence length="398" mass="44446">MPFRPSRSLDNPIKKTLQVVRILSALVFFCVLCLSTSNAVAEDLEEVRRMAEHGSHPFQLRLWEVYSRGEGVARDEQQAMRWLTRAAEGGYGPAQNVLGVYTLEHARYRSDIERARHWLEKAAANRQAEAQYGLGLLYLEGAQGLRADINNALHWLQMAADAGYGDALYVLGWIYEKGRGVEVDRERAFELFSAAARKNHPGATHQMGRIALEQDAPDAAAQALAWFQRAADSGEADALNDLAVLFLRHQGRIGEQSASRDLILSWLRQAAKADSDVASYNLWRLYVRGMITPSSEKELVQWLHTAARQGESGAQRQLGCLWRECAVFPQHVSDYGCRRMADYWLALAEGEKTLQSLAEPQPECTTPTAPGGEVEEGELEQVAEDSVVFSFSMKSSFE</sequence>
<dbReference type="InterPro" id="IPR006597">
    <property type="entry name" value="Sel1-like"/>
</dbReference>
<dbReference type="STRING" id="483547.GSUB_07335"/>
<keyword evidence="3" id="KW-1185">Reference proteome</keyword>
<evidence type="ECO:0008006" key="4">
    <source>
        <dbReference type="Google" id="ProtNLM"/>
    </source>
</evidence>
<dbReference type="KEGG" id="gsb:GSUB_07335"/>
<feature type="compositionally biased region" description="Polar residues" evidence="1">
    <location>
        <begin position="357"/>
        <end position="368"/>
    </location>
</feature>
<dbReference type="InterPro" id="IPR050767">
    <property type="entry name" value="Sel1_AlgK"/>
</dbReference>
<dbReference type="SMART" id="SM00671">
    <property type="entry name" value="SEL1"/>
    <property type="match status" value="5"/>
</dbReference>
<feature type="region of interest" description="Disordered" evidence="1">
    <location>
        <begin position="357"/>
        <end position="376"/>
    </location>
</feature>
<dbReference type="Pfam" id="PF08238">
    <property type="entry name" value="Sel1"/>
    <property type="match status" value="5"/>
</dbReference>
<reference evidence="2 3" key="1">
    <citation type="journal article" date="2015" name="Genome Announc.">
        <title>Genomes of Geoalkalibacter ferrihydriticus Z-0531T and Geoalkalibacter subterraneus Red1T, Two Haloalkaliphilic Metal-Reducing Deltaproteobacteria.</title>
        <authorList>
            <person name="Badalamenti J.P."/>
            <person name="Krajmalnik-Brown R."/>
            <person name="Torres C.I."/>
            <person name="Bond D.R."/>
        </authorList>
    </citation>
    <scope>NUCLEOTIDE SEQUENCE [LARGE SCALE GENOMIC DNA]</scope>
    <source>
        <strain evidence="2 3">Red1</strain>
    </source>
</reference>
<dbReference type="SUPFAM" id="SSF81901">
    <property type="entry name" value="HCP-like"/>
    <property type="match status" value="3"/>
</dbReference>
<evidence type="ECO:0000313" key="3">
    <source>
        <dbReference type="Proteomes" id="UP000035036"/>
    </source>
</evidence>
<dbReference type="PANTHER" id="PTHR11102:SF160">
    <property type="entry name" value="ERAD-ASSOCIATED E3 UBIQUITIN-PROTEIN LIGASE COMPONENT HRD3"/>
    <property type="match status" value="1"/>
</dbReference>
<dbReference type="HOGENOM" id="CLU_692156_0_0_7"/>
<evidence type="ECO:0000313" key="2">
    <source>
        <dbReference type="EMBL" id="AJF06396.1"/>
    </source>
</evidence>
<name>A0A0B5FS31_9BACT</name>
<proteinExistence type="predicted"/>
<dbReference type="InterPro" id="IPR011990">
    <property type="entry name" value="TPR-like_helical_dom_sf"/>
</dbReference>
<dbReference type="AlphaFoldDB" id="A0A0B5FS31"/>
<accession>A0A0B5FS31</accession>
<gene>
    <name evidence="2" type="ORF">GSUB_07335</name>
</gene>
<organism evidence="2 3">
    <name type="scientific">Geoalkalibacter subterraneus</name>
    <dbReference type="NCBI Taxonomy" id="483547"/>
    <lineage>
        <taxon>Bacteria</taxon>
        <taxon>Pseudomonadati</taxon>
        <taxon>Thermodesulfobacteriota</taxon>
        <taxon>Desulfuromonadia</taxon>
        <taxon>Desulfuromonadales</taxon>
        <taxon>Geoalkalibacteraceae</taxon>
        <taxon>Geoalkalibacter</taxon>
    </lineage>
</organism>